<reference evidence="2" key="2">
    <citation type="submission" date="2015-01" db="EMBL/GenBank/DDBJ databases">
        <title>Evolutionary Origins and Diversification of the Mycorrhizal Mutualists.</title>
        <authorList>
            <consortium name="DOE Joint Genome Institute"/>
            <consortium name="Mycorrhizal Genomics Consortium"/>
            <person name="Kohler A."/>
            <person name="Kuo A."/>
            <person name="Nagy L.G."/>
            <person name="Floudas D."/>
            <person name="Copeland A."/>
            <person name="Barry K.W."/>
            <person name="Cichocki N."/>
            <person name="Veneault-Fourrey C."/>
            <person name="LaButti K."/>
            <person name="Lindquist E.A."/>
            <person name="Lipzen A."/>
            <person name="Lundell T."/>
            <person name="Morin E."/>
            <person name="Murat C."/>
            <person name="Riley R."/>
            <person name="Ohm R."/>
            <person name="Sun H."/>
            <person name="Tunlid A."/>
            <person name="Henrissat B."/>
            <person name="Grigoriev I.V."/>
            <person name="Hibbett D.S."/>
            <person name="Martin F."/>
        </authorList>
    </citation>
    <scope>NUCLEOTIDE SEQUENCE [LARGE SCALE GENOMIC DNA]</scope>
    <source>
        <strain evidence="2">MUT 4182</strain>
    </source>
</reference>
<dbReference type="Proteomes" id="UP000054248">
    <property type="component" value="Unassembled WGS sequence"/>
</dbReference>
<dbReference type="EMBL" id="KN823207">
    <property type="protein sequence ID" value="KIO19717.1"/>
    <property type="molecule type" value="Genomic_DNA"/>
</dbReference>
<reference evidence="1 2" key="1">
    <citation type="submission" date="2014-04" db="EMBL/GenBank/DDBJ databases">
        <authorList>
            <consortium name="DOE Joint Genome Institute"/>
            <person name="Kuo A."/>
            <person name="Girlanda M."/>
            <person name="Perotto S."/>
            <person name="Kohler A."/>
            <person name="Nagy L.G."/>
            <person name="Floudas D."/>
            <person name="Copeland A."/>
            <person name="Barry K.W."/>
            <person name="Cichocki N."/>
            <person name="Veneault-Fourrey C."/>
            <person name="LaButti K."/>
            <person name="Lindquist E.A."/>
            <person name="Lipzen A."/>
            <person name="Lundell T."/>
            <person name="Morin E."/>
            <person name="Murat C."/>
            <person name="Sun H."/>
            <person name="Tunlid A."/>
            <person name="Henrissat B."/>
            <person name="Grigoriev I.V."/>
            <person name="Hibbett D.S."/>
            <person name="Martin F."/>
            <person name="Nordberg H.P."/>
            <person name="Cantor M.N."/>
            <person name="Hua S.X."/>
        </authorList>
    </citation>
    <scope>NUCLEOTIDE SEQUENCE [LARGE SCALE GENOMIC DNA]</scope>
    <source>
        <strain evidence="1 2">MUT 4182</strain>
    </source>
</reference>
<name>A0A0C3LE27_9AGAM</name>
<keyword evidence="2" id="KW-1185">Reference proteome</keyword>
<dbReference type="OrthoDB" id="3272191at2759"/>
<protein>
    <submittedName>
        <fullName evidence="1">Uncharacterized protein</fullName>
    </submittedName>
</protein>
<accession>A0A0C3LE27</accession>
<evidence type="ECO:0000313" key="2">
    <source>
        <dbReference type="Proteomes" id="UP000054248"/>
    </source>
</evidence>
<evidence type="ECO:0000313" key="1">
    <source>
        <dbReference type="EMBL" id="KIO19717.1"/>
    </source>
</evidence>
<dbReference type="HOGENOM" id="CLU_2039786_0_0_1"/>
<sequence>MPGVRRAFRQHTLIFTSIVHGARDAEEIFATYLDSFNIVPRPVVLETWRYRDNKQHVMILFPNPQKAKRAYERRNWVYHELHWLMRERRSFSPQENRKRNKAIDTLIEMHKSQGTPFPVTG</sequence>
<organism evidence="1 2">
    <name type="scientific">Tulasnella calospora MUT 4182</name>
    <dbReference type="NCBI Taxonomy" id="1051891"/>
    <lineage>
        <taxon>Eukaryota</taxon>
        <taxon>Fungi</taxon>
        <taxon>Dikarya</taxon>
        <taxon>Basidiomycota</taxon>
        <taxon>Agaricomycotina</taxon>
        <taxon>Agaricomycetes</taxon>
        <taxon>Cantharellales</taxon>
        <taxon>Tulasnellaceae</taxon>
        <taxon>Tulasnella</taxon>
    </lineage>
</organism>
<gene>
    <name evidence="1" type="ORF">M407DRAFT_30644</name>
</gene>
<dbReference type="AlphaFoldDB" id="A0A0C3LE27"/>
<proteinExistence type="predicted"/>